<accession>A0A0C4YRZ6</accession>
<evidence type="ECO:0000256" key="7">
    <source>
        <dbReference type="SAM" id="Phobius"/>
    </source>
</evidence>
<sequence length="242" mass="24394">MELGFGSYGFGFLAGLLSTLSPCVLPLVPVLLGSATSMHPRAPLALAGGLAISYATIGTLLAWAGTALSIDTGVFRLLGATTLALLGVVLLSGSLQQRFATATSGLSAAGSSLISLAQPDGLWGQFAIGLMLGVVWSPCVGPTLGAAVVLASQGSHLPQAALLMGVFGIGAALPVVALAYVSRGAMVKMRGNLMRAGKTGKIAMGVIMVAVAGLMLSGTDKAMEAWLVDHSPAWLTALTTRF</sequence>
<keyword evidence="5 7" id="KW-1133">Transmembrane helix</keyword>
<evidence type="ECO:0000259" key="8">
    <source>
        <dbReference type="Pfam" id="PF02683"/>
    </source>
</evidence>
<comment type="similarity">
    <text evidence="2">Belongs to the DsbD family.</text>
</comment>
<feature type="domain" description="Cytochrome C biogenesis protein transmembrane" evidence="8">
    <location>
        <begin position="12"/>
        <end position="217"/>
    </location>
</feature>
<evidence type="ECO:0000313" key="10">
    <source>
        <dbReference type="Proteomes" id="UP000031843"/>
    </source>
</evidence>
<dbReference type="InterPro" id="IPR003834">
    <property type="entry name" value="Cyt_c_assmbl_TM_dom"/>
</dbReference>
<organism evidence="9 10">
    <name type="scientific">Cupriavidus basilensis</name>
    <dbReference type="NCBI Taxonomy" id="68895"/>
    <lineage>
        <taxon>Bacteria</taxon>
        <taxon>Pseudomonadati</taxon>
        <taxon>Pseudomonadota</taxon>
        <taxon>Betaproteobacteria</taxon>
        <taxon>Burkholderiales</taxon>
        <taxon>Burkholderiaceae</taxon>
        <taxon>Cupriavidus</taxon>
    </lineage>
</organism>
<comment type="subcellular location">
    <subcellularLocation>
        <location evidence="1">Membrane</location>
        <topology evidence="1">Multi-pass membrane protein</topology>
    </subcellularLocation>
</comment>
<feature type="transmembrane region" description="Helical" evidence="7">
    <location>
        <begin position="202"/>
        <end position="219"/>
    </location>
</feature>
<feature type="transmembrane region" description="Helical" evidence="7">
    <location>
        <begin position="74"/>
        <end position="92"/>
    </location>
</feature>
<feature type="transmembrane region" description="Helical" evidence="7">
    <location>
        <begin position="162"/>
        <end position="182"/>
    </location>
</feature>
<gene>
    <name evidence="9" type="ORF">RR42_s3103</name>
</gene>
<evidence type="ECO:0000256" key="2">
    <source>
        <dbReference type="ARBA" id="ARBA00006143"/>
    </source>
</evidence>
<dbReference type="PANTHER" id="PTHR31272">
    <property type="entry name" value="CYTOCHROME C-TYPE BIOGENESIS PROTEIN HI_1454-RELATED"/>
    <property type="match status" value="1"/>
</dbReference>
<reference evidence="9 10" key="1">
    <citation type="journal article" date="2015" name="Genome Announc.">
        <title>Complete Genome Sequence of Cupriavidus basilensis 4G11, Isolated from the Oak Ridge Field Research Center Site.</title>
        <authorList>
            <person name="Ray J."/>
            <person name="Waters R.J."/>
            <person name="Skerker J.M."/>
            <person name="Kuehl J.V."/>
            <person name="Price M.N."/>
            <person name="Huang J."/>
            <person name="Chakraborty R."/>
            <person name="Arkin A.P."/>
            <person name="Deutschbauer A."/>
        </authorList>
    </citation>
    <scope>NUCLEOTIDE SEQUENCE [LARGE SCALE GENOMIC DNA]</scope>
    <source>
        <strain evidence="9">4G11</strain>
    </source>
</reference>
<dbReference type="RefSeq" id="WP_043356966.1">
    <property type="nucleotide sequence ID" value="NZ_CP010537.1"/>
</dbReference>
<evidence type="ECO:0000256" key="6">
    <source>
        <dbReference type="ARBA" id="ARBA00023136"/>
    </source>
</evidence>
<evidence type="ECO:0000313" key="9">
    <source>
        <dbReference type="EMBL" id="AJG24684.1"/>
    </source>
</evidence>
<dbReference type="OrthoDB" id="9811352at2"/>
<evidence type="ECO:0000256" key="4">
    <source>
        <dbReference type="ARBA" id="ARBA00022748"/>
    </source>
</evidence>
<keyword evidence="4" id="KW-0201">Cytochrome c-type biogenesis</keyword>
<dbReference type="Pfam" id="PF02683">
    <property type="entry name" value="DsbD_TM"/>
    <property type="match status" value="1"/>
</dbReference>
<name>A0A0C4YRZ6_9BURK</name>
<evidence type="ECO:0000256" key="5">
    <source>
        <dbReference type="ARBA" id="ARBA00022989"/>
    </source>
</evidence>
<protein>
    <submittedName>
        <fullName evidence="9">Cytochrome c-type biogenesis protein CcdA</fullName>
    </submittedName>
</protein>
<keyword evidence="6 7" id="KW-0472">Membrane</keyword>
<dbReference type="STRING" id="68895.RR42_s3103"/>
<feature type="transmembrane region" description="Helical" evidence="7">
    <location>
        <begin position="44"/>
        <end position="68"/>
    </location>
</feature>
<dbReference type="KEGG" id="cbw:RR42_s3103"/>
<dbReference type="GO" id="GO:0017004">
    <property type="term" value="P:cytochrome complex assembly"/>
    <property type="evidence" value="ECO:0007669"/>
    <property type="project" value="UniProtKB-KW"/>
</dbReference>
<feature type="transmembrane region" description="Helical" evidence="7">
    <location>
        <begin position="12"/>
        <end position="32"/>
    </location>
</feature>
<dbReference type="GO" id="GO:0016020">
    <property type="term" value="C:membrane"/>
    <property type="evidence" value="ECO:0007669"/>
    <property type="project" value="UniProtKB-SubCell"/>
</dbReference>
<keyword evidence="10" id="KW-1185">Reference proteome</keyword>
<proteinExistence type="inferred from homology"/>
<feature type="transmembrane region" description="Helical" evidence="7">
    <location>
        <begin position="123"/>
        <end position="150"/>
    </location>
</feature>
<dbReference type="PANTHER" id="PTHR31272:SF9">
    <property type="entry name" value="BLL1027 PROTEIN"/>
    <property type="match status" value="1"/>
</dbReference>
<evidence type="ECO:0000256" key="3">
    <source>
        <dbReference type="ARBA" id="ARBA00022692"/>
    </source>
</evidence>
<evidence type="ECO:0000256" key="1">
    <source>
        <dbReference type="ARBA" id="ARBA00004141"/>
    </source>
</evidence>
<keyword evidence="3 7" id="KW-0812">Transmembrane</keyword>
<dbReference type="AlphaFoldDB" id="A0A0C4YRZ6"/>
<dbReference type="EMBL" id="CP010537">
    <property type="protein sequence ID" value="AJG24684.1"/>
    <property type="molecule type" value="Genomic_DNA"/>
</dbReference>
<dbReference type="Proteomes" id="UP000031843">
    <property type="component" value="Chromosome secondary"/>
</dbReference>
<dbReference type="InterPro" id="IPR051790">
    <property type="entry name" value="Cytochrome_c-biogenesis_DsbD"/>
</dbReference>